<dbReference type="Proteomes" id="UP000254841">
    <property type="component" value="Unassembled WGS sequence"/>
</dbReference>
<dbReference type="AlphaFoldDB" id="A0A377J6I6"/>
<accession>A0A377J6I6</accession>
<evidence type="ECO:0000313" key="2">
    <source>
        <dbReference type="Proteomes" id="UP000254841"/>
    </source>
</evidence>
<sequence>MAWCSLALGLPLSNRKSSVGDFGLMHKNLQNAFGILCSFNTFYNGIFMYSGEVPVIIGKIGEYLLYNRG</sequence>
<proteinExistence type="predicted"/>
<gene>
    <name evidence="1" type="ORF">NCTC12410_01229</name>
</gene>
<protein>
    <submittedName>
        <fullName evidence="1">Uncharacterized protein</fullName>
    </submittedName>
</protein>
<name>A0A377J6I6_9HELI</name>
<evidence type="ECO:0000313" key="1">
    <source>
        <dbReference type="EMBL" id="STO97403.1"/>
    </source>
</evidence>
<reference evidence="1 2" key="1">
    <citation type="submission" date="2018-06" db="EMBL/GenBank/DDBJ databases">
        <authorList>
            <consortium name="Pathogen Informatics"/>
            <person name="Doyle S."/>
        </authorList>
    </citation>
    <scope>NUCLEOTIDE SEQUENCE [LARGE SCALE GENOMIC DNA]</scope>
    <source>
        <strain evidence="1 2">NCTC12410</strain>
    </source>
</reference>
<organism evidence="1 2">
    <name type="scientific">Helicobacter canis</name>
    <dbReference type="NCBI Taxonomy" id="29419"/>
    <lineage>
        <taxon>Bacteria</taxon>
        <taxon>Pseudomonadati</taxon>
        <taxon>Campylobacterota</taxon>
        <taxon>Epsilonproteobacteria</taxon>
        <taxon>Campylobacterales</taxon>
        <taxon>Helicobacteraceae</taxon>
        <taxon>Helicobacter</taxon>
    </lineage>
</organism>
<dbReference type="EMBL" id="UGHV01000001">
    <property type="protein sequence ID" value="STO97403.1"/>
    <property type="molecule type" value="Genomic_DNA"/>
</dbReference>